<name>A0A1I7WSK6_HETBA</name>
<evidence type="ECO:0000256" key="1">
    <source>
        <dbReference type="SAM" id="Phobius"/>
    </source>
</evidence>
<keyword evidence="1" id="KW-0472">Membrane</keyword>
<dbReference type="AlphaFoldDB" id="A0A1I7WSK6"/>
<keyword evidence="2" id="KW-1185">Reference proteome</keyword>
<proteinExistence type="predicted"/>
<evidence type="ECO:0000313" key="3">
    <source>
        <dbReference type="WBParaSite" id="Hba_08166"/>
    </source>
</evidence>
<accession>A0A1I7WSK6</accession>
<protein>
    <submittedName>
        <fullName evidence="3">7TM_GPCR_Srx domain-containing protein</fullName>
    </submittedName>
</protein>
<keyword evidence="1" id="KW-0812">Transmembrane</keyword>
<keyword evidence="1" id="KW-1133">Transmembrane helix</keyword>
<dbReference type="WBParaSite" id="Hba_08166">
    <property type="protein sequence ID" value="Hba_08166"/>
    <property type="gene ID" value="Hba_08166"/>
</dbReference>
<sequence length="53" mass="6244">MTILIFELIFAKKILGIITIKIIGRNRSTLNNINFISMLLVLHFNFFMINYII</sequence>
<dbReference type="Proteomes" id="UP000095283">
    <property type="component" value="Unplaced"/>
</dbReference>
<evidence type="ECO:0000313" key="2">
    <source>
        <dbReference type="Proteomes" id="UP000095283"/>
    </source>
</evidence>
<reference evidence="3" key="1">
    <citation type="submission" date="2016-11" db="UniProtKB">
        <authorList>
            <consortium name="WormBaseParasite"/>
        </authorList>
    </citation>
    <scope>IDENTIFICATION</scope>
</reference>
<organism evidence="2 3">
    <name type="scientific">Heterorhabditis bacteriophora</name>
    <name type="common">Entomopathogenic nematode worm</name>
    <dbReference type="NCBI Taxonomy" id="37862"/>
    <lineage>
        <taxon>Eukaryota</taxon>
        <taxon>Metazoa</taxon>
        <taxon>Ecdysozoa</taxon>
        <taxon>Nematoda</taxon>
        <taxon>Chromadorea</taxon>
        <taxon>Rhabditida</taxon>
        <taxon>Rhabditina</taxon>
        <taxon>Rhabditomorpha</taxon>
        <taxon>Strongyloidea</taxon>
        <taxon>Heterorhabditidae</taxon>
        <taxon>Heterorhabditis</taxon>
    </lineage>
</organism>
<feature type="transmembrane region" description="Helical" evidence="1">
    <location>
        <begin position="33"/>
        <end position="52"/>
    </location>
</feature>